<evidence type="ECO:0000313" key="2">
    <source>
        <dbReference type="Proteomes" id="UP001472677"/>
    </source>
</evidence>
<sequence length="233" mass="25871">MLDSSQVSHLRNSFMRLRAGIDRFNWWACAAKERKRARRGSKPRKILSRMGEASRGVSRGLSLSLGSSSPSLANQVKNRAEAVATREVGDRLGVIFEPADEVVVGAITGVSGEGSNQLGFPFSSESSSHGLDVSLVLLLAYWKSFLFRLRYYLGPKPLLVCPLQRKLSDHYPVLLRDNRLVRKDGLERKLREAESAIKSWVAAKDPMSTEALENRISSLEQILTNVGRGVVMM</sequence>
<comment type="caution">
    <text evidence="1">The sequence shown here is derived from an EMBL/GenBank/DDBJ whole genome shotgun (WGS) entry which is preliminary data.</text>
</comment>
<dbReference type="EMBL" id="JBBPBM010001034">
    <property type="protein sequence ID" value="KAK8488079.1"/>
    <property type="molecule type" value="Genomic_DNA"/>
</dbReference>
<dbReference type="Proteomes" id="UP001472677">
    <property type="component" value="Unassembled WGS sequence"/>
</dbReference>
<accession>A0ABR2A4W8</accession>
<name>A0ABR2A4W8_9ROSI</name>
<proteinExistence type="predicted"/>
<protein>
    <submittedName>
        <fullName evidence="1">Uncharacterized protein</fullName>
    </submittedName>
</protein>
<keyword evidence="2" id="KW-1185">Reference proteome</keyword>
<reference evidence="1 2" key="1">
    <citation type="journal article" date="2024" name="G3 (Bethesda)">
        <title>Genome assembly of Hibiscus sabdariffa L. provides insights into metabolisms of medicinal natural products.</title>
        <authorList>
            <person name="Kim T."/>
        </authorList>
    </citation>
    <scope>NUCLEOTIDE SEQUENCE [LARGE SCALE GENOMIC DNA]</scope>
    <source>
        <strain evidence="1">TK-2024</strain>
        <tissue evidence="1">Old leaves</tissue>
    </source>
</reference>
<organism evidence="1 2">
    <name type="scientific">Hibiscus sabdariffa</name>
    <name type="common">roselle</name>
    <dbReference type="NCBI Taxonomy" id="183260"/>
    <lineage>
        <taxon>Eukaryota</taxon>
        <taxon>Viridiplantae</taxon>
        <taxon>Streptophyta</taxon>
        <taxon>Embryophyta</taxon>
        <taxon>Tracheophyta</taxon>
        <taxon>Spermatophyta</taxon>
        <taxon>Magnoliopsida</taxon>
        <taxon>eudicotyledons</taxon>
        <taxon>Gunneridae</taxon>
        <taxon>Pentapetalae</taxon>
        <taxon>rosids</taxon>
        <taxon>malvids</taxon>
        <taxon>Malvales</taxon>
        <taxon>Malvaceae</taxon>
        <taxon>Malvoideae</taxon>
        <taxon>Hibiscus</taxon>
    </lineage>
</organism>
<evidence type="ECO:0000313" key="1">
    <source>
        <dbReference type="EMBL" id="KAK8488079.1"/>
    </source>
</evidence>
<gene>
    <name evidence="1" type="ORF">V6N12_029990</name>
</gene>